<protein>
    <recommendedName>
        <fullName evidence="5">DNA-directed RNA polymerase subunit beta</fullName>
    </recommendedName>
</protein>
<evidence type="ECO:0000256" key="1">
    <source>
        <dbReference type="SAM" id="MobiDB-lite"/>
    </source>
</evidence>
<sequence>MGNETKNEPLSRSERRKQRRKARLAAFSTDGSAAALQERSPVTKTSPPSEVETTPETRHFARARFVSVLLRLIMVIALMVICLAVGVAVGYSVIGDGHWLDVFRPSTWQHIFDFVQKGA</sequence>
<feature type="compositionally biased region" description="Basic and acidic residues" evidence="1">
    <location>
        <begin position="1"/>
        <end position="13"/>
    </location>
</feature>
<feature type="compositionally biased region" description="Basic residues" evidence="1">
    <location>
        <begin position="14"/>
        <end position="23"/>
    </location>
</feature>
<keyword evidence="2" id="KW-1133">Transmembrane helix</keyword>
<name>A0ABU6BG88_9BACL</name>
<accession>A0ABU6BG88</accession>
<dbReference type="Pfam" id="PF11772">
    <property type="entry name" value="EpuA"/>
    <property type="match status" value="1"/>
</dbReference>
<evidence type="ECO:0008006" key="5">
    <source>
        <dbReference type="Google" id="ProtNLM"/>
    </source>
</evidence>
<feature type="region of interest" description="Disordered" evidence="1">
    <location>
        <begin position="1"/>
        <end position="55"/>
    </location>
</feature>
<dbReference type="EMBL" id="JPYA02000002">
    <property type="protein sequence ID" value="MEB3750842.1"/>
    <property type="molecule type" value="Genomic_DNA"/>
</dbReference>
<reference evidence="3 4" key="1">
    <citation type="journal article" date="2014" name="Genome Announc.">
        <title>Draft Genome Sequence of Geobacillus icigianus Strain G1w1T Isolated from Hot Springs in the Valley of Geysers, Kamchatka (Russian Federation).</title>
        <authorList>
            <person name="Bryanskaya A.V."/>
            <person name="Rozanov A.S."/>
            <person name="Logacheva M.D."/>
            <person name="Kotenko A.V."/>
            <person name="Peltek S.E."/>
        </authorList>
    </citation>
    <scope>NUCLEOTIDE SEQUENCE [LARGE SCALE GENOMIC DNA]</scope>
    <source>
        <strain evidence="3 4">G1w1</strain>
    </source>
</reference>
<gene>
    <name evidence="3" type="ORF">EP10_001683</name>
</gene>
<dbReference type="RefSeq" id="WP_033018252.1">
    <property type="nucleotide sequence ID" value="NZ_JPYA02000002.1"/>
</dbReference>
<evidence type="ECO:0000256" key="2">
    <source>
        <dbReference type="SAM" id="Phobius"/>
    </source>
</evidence>
<comment type="caution">
    <text evidence="3">The sequence shown here is derived from an EMBL/GenBank/DDBJ whole genome shotgun (WGS) entry which is preliminary data.</text>
</comment>
<feature type="compositionally biased region" description="Polar residues" evidence="1">
    <location>
        <begin position="40"/>
        <end position="54"/>
    </location>
</feature>
<dbReference type="Proteomes" id="UP000029267">
    <property type="component" value="Unassembled WGS sequence"/>
</dbReference>
<keyword evidence="2" id="KW-0472">Membrane</keyword>
<keyword evidence="4" id="KW-1185">Reference proteome</keyword>
<evidence type="ECO:0000313" key="4">
    <source>
        <dbReference type="Proteomes" id="UP000029267"/>
    </source>
</evidence>
<feature type="transmembrane region" description="Helical" evidence="2">
    <location>
        <begin position="68"/>
        <end position="94"/>
    </location>
</feature>
<keyword evidence="2" id="KW-0812">Transmembrane</keyword>
<proteinExistence type="predicted"/>
<dbReference type="InterPro" id="IPR024596">
    <property type="entry name" value="RNApol_su_b/EpuA"/>
</dbReference>
<organism evidence="3 4">
    <name type="scientific">Geobacillus icigianus</name>
    <dbReference type="NCBI Taxonomy" id="1430331"/>
    <lineage>
        <taxon>Bacteria</taxon>
        <taxon>Bacillati</taxon>
        <taxon>Bacillota</taxon>
        <taxon>Bacilli</taxon>
        <taxon>Bacillales</taxon>
        <taxon>Anoxybacillaceae</taxon>
        <taxon>Geobacillus</taxon>
    </lineage>
</organism>
<evidence type="ECO:0000313" key="3">
    <source>
        <dbReference type="EMBL" id="MEB3750842.1"/>
    </source>
</evidence>